<evidence type="ECO:0000259" key="2">
    <source>
        <dbReference type="Pfam" id="PF03184"/>
    </source>
</evidence>
<dbReference type="Pfam" id="PF03184">
    <property type="entry name" value="DDE_1"/>
    <property type="match status" value="1"/>
</dbReference>
<proteinExistence type="predicted"/>
<dbReference type="InterPro" id="IPR004875">
    <property type="entry name" value="DDE_SF_endonuclease_dom"/>
</dbReference>
<feature type="region of interest" description="Disordered" evidence="1">
    <location>
        <begin position="235"/>
        <end position="299"/>
    </location>
</feature>
<protein>
    <submittedName>
        <fullName evidence="3">DDE superfamily endonuclease</fullName>
    </submittedName>
</protein>
<name>A0AAW1JE71_POPJA</name>
<dbReference type="GO" id="GO:0003676">
    <property type="term" value="F:nucleic acid binding"/>
    <property type="evidence" value="ECO:0007669"/>
    <property type="project" value="InterPro"/>
</dbReference>
<evidence type="ECO:0000313" key="4">
    <source>
        <dbReference type="Proteomes" id="UP001458880"/>
    </source>
</evidence>
<dbReference type="Proteomes" id="UP001458880">
    <property type="component" value="Unassembled WGS sequence"/>
</dbReference>
<accession>A0AAW1JE71</accession>
<dbReference type="EMBL" id="JASPKY010000414">
    <property type="protein sequence ID" value="KAK9701403.1"/>
    <property type="molecule type" value="Genomic_DNA"/>
</dbReference>
<dbReference type="AlphaFoldDB" id="A0AAW1JE71"/>
<gene>
    <name evidence="3" type="ORF">QE152_g30640</name>
</gene>
<feature type="region of interest" description="Disordered" evidence="1">
    <location>
        <begin position="147"/>
        <end position="174"/>
    </location>
</feature>
<comment type="caution">
    <text evidence="3">The sequence shown here is derived from an EMBL/GenBank/DDBJ whole genome shotgun (WGS) entry which is preliminary data.</text>
</comment>
<organism evidence="3 4">
    <name type="scientific">Popillia japonica</name>
    <name type="common">Japanese beetle</name>
    <dbReference type="NCBI Taxonomy" id="7064"/>
    <lineage>
        <taxon>Eukaryota</taxon>
        <taxon>Metazoa</taxon>
        <taxon>Ecdysozoa</taxon>
        <taxon>Arthropoda</taxon>
        <taxon>Hexapoda</taxon>
        <taxon>Insecta</taxon>
        <taxon>Pterygota</taxon>
        <taxon>Neoptera</taxon>
        <taxon>Endopterygota</taxon>
        <taxon>Coleoptera</taxon>
        <taxon>Polyphaga</taxon>
        <taxon>Scarabaeiformia</taxon>
        <taxon>Scarabaeidae</taxon>
        <taxon>Rutelinae</taxon>
        <taxon>Popillia</taxon>
    </lineage>
</organism>
<evidence type="ECO:0000256" key="1">
    <source>
        <dbReference type="SAM" id="MobiDB-lite"/>
    </source>
</evidence>
<dbReference type="GO" id="GO:0004519">
    <property type="term" value="F:endonuclease activity"/>
    <property type="evidence" value="ECO:0007669"/>
    <property type="project" value="UniProtKB-KW"/>
</dbReference>
<keyword evidence="4" id="KW-1185">Reference proteome</keyword>
<keyword evidence="3" id="KW-0540">Nuclease</keyword>
<keyword evidence="3" id="KW-0255">Endonuclease</keyword>
<keyword evidence="3" id="KW-0378">Hydrolase</keyword>
<evidence type="ECO:0000313" key="3">
    <source>
        <dbReference type="EMBL" id="KAK9701403.1"/>
    </source>
</evidence>
<reference evidence="3 4" key="1">
    <citation type="journal article" date="2024" name="BMC Genomics">
        <title>De novo assembly and annotation of Popillia japonica's genome with initial clues to its potential as an invasive pest.</title>
        <authorList>
            <person name="Cucini C."/>
            <person name="Boschi S."/>
            <person name="Funari R."/>
            <person name="Cardaioli E."/>
            <person name="Iannotti N."/>
            <person name="Marturano G."/>
            <person name="Paoli F."/>
            <person name="Bruttini M."/>
            <person name="Carapelli A."/>
            <person name="Frati F."/>
            <person name="Nardi F."/>
        </authorList>
    </citation>
    <scope>NUCLEOTIDE SEQUENCE [LARGE SCALE GENOMIC DNA]</scope>
    <source>
        <strain evidence="3">DMR45628</strain>
    </source>
</reference>
<sequence length="320" mass="35625">MSGFVSGQKNWFESVFIASMLDIEGSKLLIFDGHNSHMTLPLIDSALKYNVELLCLQAHTSHILQPLDVGIFKAVKNAWRKVLQDYYTRTGYKNVDKTVFPALLQGILSMLTVFPEKNAVRGFEGAGIFPINKEKILKKATVSAAMNDTNSPISSTSTNERTLRSSTPPPKNNEIPLLTPKICLEISLMSVLKQNKNISECQKRTRVGRKFAESLTSPEVRDRLAALEKKKLTSVPFQKKKKPKKNDYVEQSSSDSDISMPVPGDSDLDVSDDQIGAESDTVLETVTEENRTSRPSNEQVTLDVGTWVLVKFPTDKCREG</sequence>
<feature type="domain" description="DDE-1" evidence="2">
    <location>
        <begin position="9"/>
        <end position="90"/>
    </location>
</feature>
<feature type="compositionally biased region" description="Polar residues" evidence="1">
    <location>
        <begin position="147"/>
        <end position="166"/>
    </location>
</feature>